<dbReference type="CDD" id="cd16377">
    <property type="entry name" value="23S_rRNA_IVP_like"/>
    <property type="match status" value="1"/>
</dbReference>
<evidence type="ECO:0000313" key="1">
    <source>
        <dbReference type="EMBL" id="MFC0317279.1"/>
    </source>
</evidence>
<protein>
    <submittedName>
        <fullName evidence="1">Four helix bundle protein</fullName>
    </submittedName>
</protein>
<keyword evidence="2" id="KW-1185">Reference proteome</keyword>
<dbReference type="EMBL" id="JBHLWO010000001">
    <property type="protein sequence ID" value="MFC0317279.1"/>
    <property type="molecule type" value="Genomic_DNA"/>
</dbReference>
<gene>
    <name evidence="1" type="ORF">ACFFI0_03115</name>
</gene>
<reference evidence="1 2" key="1">
    <citation type="submission" date="2024-09" db="EMBL/GenBank/DDBJ databases">
        <authorList>
            <person name="Sun Q."/>
            <person name="Mori K."/>
        </authorList>
    </citation>
    <scope>NUCLEOTIDE SEQUENCE [LARGE SCALE GENOMIC DNA]</scope>
    <source>
        <strain evidence="1 2">CCM 7765</strain>
    </source>
</reference>
<comment type="caution">
    <text evidence="1">The sequence shown here is derived from an EMBL/GenBank/DDBJ whole genome shotgun (WGS) entry which is preliminary data.</text>
</comment>
<organism evidence="1 2">
    <name type="scientific">Olivibacter oleidegradans</name>
    <dbReference type="NCBI Taxonomy" id="760123"/>
    <lineage>
        <taxon>Bacteria</taxon>
        <taxon>Pseudomonadati</taxon>
        <taxon>Bacteroidota</taxon>
        <taxon>Sphingobacteriia</taxon>
        <taxon>Sphingobacteriales</taxon>
        <taxon>Sphingobacteriaceae</taxon>
        <taxon>Olivibacter</taxon>
    </lineage>
</organism>
<dbReference type="RefSeq" id="WP_130854729.1">
    <property type="nucleotide sequence ID" value="NZ_JBHLWO010000001.1"/>
</dbReference>
<sequence length="115" mass="13329">MRDFTTLDFWLRSHKLTLKIYHLTNRFPKEELFGLTSQMRRSALSIPSNIAEGCGRNSNNELKRFLTIASGSVSELQYQLILCKELKLLDTNTSVELNNEIIIIRKLIHSYVSKL</sequence>
<dbReference type="PANTHER" id="PTHR38471">
    <property type="entry name" value="FOUR HELIX BUNDLE PROTEIN"/>
    <property type="match status" value="1"/>
</dbReference>
<accession>A0ABV6HFA4</accession>
<dbReference type="InterPro" id="IPR036583">
    <property type="entry name" value="23S_rRNA_IVS_sf"/>
</dbReference>
<dbReference type="PANTHER" id="PTHR38471:SF2">
    <property type="entry name" value="FOUR HELIX BUNDLE PROTEIN"/>
    <property type="match status" value="1"/>
</dbReference>
<dbReference type="NCBIfam" id="TIGR02436">
    <property type="entry name" value="four helix bundle protein"/>
    <property type="match status" value="1"/>
</dbReference>
<dbReference type="Gene3D" id="1.20.1440.60">
    <property type="entry name" value="23S rRNA-intervening sequence"/>
    <property type="match status" value="1"/>
</dbReference>
<dbReference type="Proteomes" id="UP001589774">
    <property type="component" value="Unassembled WGS sequence"/>
</dbReference>
<proteinExistence type="predicted"/>
<dbReference type="InterPro" id="IPR012657">
    <property type="entry name" value="23S_rRNA-intervening_sequence"/>
</dbReference>
<dbReference type="SUPFAM" id="SSF158446">
    <property type="entry name" value="IVS-encoded protein-like"/>
    <property type="match status" value="1"/>
</dbReference>
<dbReference type="Pfam" id="PF05635">
    <property type="entry name" value="23S_rRNA_IVP"/>
    <property type="match status" value="1"/>
</dbReference>
<evidence type="ECO:0000313" key="2">
    <source>
        <dbReference type="Proteomes" id="UP001589774"/>
    </source>
</evidence>
<name>A0ABV6HFA4_9SPHI</name>